<protein>
    <submittedName>
        <fullName evidence="2">Uncharacterized protein</fullName>
    </submittedName>
</protein>
<comment type="caution">
    <text evidence="2">The sequence shown here is derived from an EMBL/GenBank/DDBJ whole genome shotgun (WGS) entry which is preliminary data.</text>
</comment>
<sequence length="72" mass="7933">MESRSGYRPLVKWATLTIATLAVVALFWLAAEQHYRGCVEAAQYQGDKAYSGAAHLDRSIAEAVESCSRLPF</sequence>
<dbReference type="EMBL" id="LAZR01053693">
    <property type="protein sequence ID" value="KKK80201.1"/>
    <property type="molecule type" value="Genomic_DNA"/>
</dbReference>
<keyword evidence="1" id="KW-0812">Transmembrane</keyword>
<proteinExistence type="predicted"/>
<name>A0A0F9B6R0_9ZZZZ</name>
<organism evidence="2">
    <name type="scientific">marine sediment metagenome</name>
    <dbReference type="NCBI Taxonomy" id="412755"/>
    <lineage>
        <taxon>unclassified sequences</taxon>
        <taxon>metagenomes</taxon>
        <taxon>ecological metagenomes</taxon>
    </lineage>
</organism>
<gene>
    <name evidence="2" type="ORF">LCGC14_2825860</name>
</gene>
<dbReference type="AlphaFoldDB" id="A0A0F9B6R0"/>
<accession>A0A0F9B6R0</accession>
<keyword evidence="1" id="KW-0472">Membrane</keyword>
<reference evidence="2" key="1">
    <citation type="journal article" date="2015" name="Nature">
        <title>Complex archaea that bridge the gap between prokaryotes and eukaryotes.</title>
        <authorList>
            <person name="Spang A."/>
            <person name="Saw J.H."/>
            <person name="Jorgensen S.L."/>
            <person name="Zaremba-Niedzwiedzka K."/>
            <person name="Martijn J."/>
            <person name="Lind A.E."/>
            <person name="van Eijk R."/>
            <person name="Schleper C."/>
            <person name="Guy L."/>
            <person name="Ettema T.J."/>
        </authorList>
    </citation>
    <scope>NUCLEOTIDE SEQUENCE</scope>
</reference>
<feature type="transmembrane region" description="Helical" evidence="1">
    <location>
        <begin position="12"/>
        <end position="31"/>
    </location>
</feature>
<keyword evidence="1" id="KW-1133">Transmembrane helix</keyword>
<evidence type="ECO:0000313" key="2">
    <source>
        <dbReference type="EMBL" id="KKK80201.1"/>
    </source>
</evidence>
<evidence type="ECO:0000256" key="1">
    <source>
        <dbReference type="SAM" id="Phobius"/>
    </source>
</evidence>